<accession>A0ACB6QED7</accession>
<evidence type="ECO:0000313" key="1">
    <source>
        <dbReference type="EMBL" id="KAF2464482.1"/>
    </source>
</evidence>
<dbReference type="EMBL" id="MU003536">
    <property type="protein sequence ID" value="KAF2464482.1"/>
    <property type="molecule type" value="Genomic_DNA"/>
</dbReference>
<name>A0ACB6QED7_9PLEO</name>
<protein>
    <submittedName>
        <fullName evidence="1">Uncharacterized protein</fullName>
    </submittedName>
</protein>
<organism evidence="1 2">
    <name type="scientific">Lindgomyces ingoldianus</name>
    <dbReference type="NCBI Taxonomy" id="673940"/>
    <lineage>
        <taxon>Eukaryota</taxon>
        <taxon>Fungi</taxon>
        <taxon>Dikarya</taxon>
        <taxon>Ascomycota</taxon>
        <taxon>Pezizomycotina</taxon>
        <taxon>Dothideomycetes</taxon>
        <taxon>Pleosporomycetidae</taxon>
        <taxon>Pleosporales</taxon>
        <taxon>Lindgomycetaceae</taxon>
        <taxon>Lindgomyces</taxon>
    </lineage>
</organism>
<reference evidence="1" key="1">
    <citation type="journal article" date="2020" name="Stud. Mycol.">
        <title>101 Dothideomycetes genomes: a test case for predicting lifestyles and emergence of pathogens.</title>
        <authorList>
            <person name="Haridas S."/>
            <person name="Albert R."/>
            <person name="Binder M."/>
            <person name="Bloem J."/>
            <person name="Labutti K."/>
            <person name="Salamov A."/>
            <person name="Andreopoulos B."/>
            <person name="Baker S."/>
            <person name="Barry K."/>
            <person name="Bills G."/>
            <person name="Bluhm B."/>
            <person name="Cannon C."/>
            <person name="Castanera R."/>
            <person name="Culley D."/>
            <person name="Daum C."/>
            <person name="Ezra D."/>
            <person name="Gonzalez J."/>
            <person name="Henrissat B."/>
            <person name="Kuo A."/>
            <person name="Liang C."/>
            <person name="Lipzen A."/>
            <person name="Lutzoni F."/>
            <person name="Magnuson J."/>
            <person name="Mondo S."/>
            <person name="Nolan M."/>
            <person name="Ohm R."/>
            <person name="Pangilinan J."/>
            <person name="Park H.-J."/>
            <person name="Ramirez L."/>
            <person name="Alfaro M."/>
            <person name="Sun H."/>
            <person name="Tritt A."/>
            <person name="Yoshinaga Y."/>
            <person name="Zwiers L.-H."/>
            <person name="Turgeon B."/>
            <person name="Goodwin S."/>
            <person name="Spatafora J."/>
            <person name="Crous P."/>
            <person name="Grigoriev I."/>
        </authorList>
    </citation>
    <scope>NUCLEOTIDE SEQUENCE</scope>
    <source>
        <strain evidence="1">ATCC 200398</strain>
    </source>
</reference>
<gene>
    <name evidence="1" type="ORF">BDR25DRAFT_96577</name>
</gene>
<evidence type="ECO:0000313" key="2">
    <source>
        <dbReference type="Proteomes" id="UP000799755"/>
    </source>
</evidence>
<keyword evidence="2" id="KW-1185">Reference proteome</keyword>
<proteinExistence type="predicted"/>
<sequence length="132" mass="14273">MHPLTLVSLLAFFWTTIGIVVASDTVGENRIKVFLFAAPAFFQASEVDAGKDICVSLGNNLIDGKTQSILIGGADVDAVWARKDHWSCTFYDNYNCETGPTRNLTFVDGVNSLGGVGWQTKIHSLKCGVDSD</sequence>
<comment type="caution">
    <text evidence="1">The sequence shown here is derived from an EMBL/GenBank/DDBJ whole genome shotgun (WGS) entry which is preliminary data.</text>
</comment>
<dbReference type="Proteomes" id="UP000799755">
    <property type="component" value="Unassembled WGS sequence"/>
</dbReference>